<dbReference type="Proteomes" id="UP001224997">
    <property type="component" value="Unassembled WGS sequence"/>
</dbReference>
<reference evidence="2 3" key="1">
    <citation type="submission" date="2023-08" db="EMBL/GenBank/DDBJ databases">
        <authorList>
            <person name="Park J.-S."/>
        </authorList>
    </citation>
    <scope>NUCLEOTIDE SEQUENCE [LARGE SCALE GENOMIC DNA]</scope>
    <source>
        <strain evidence="2 3">2205BS29-5</strain>
    </source>
</reference>
<dbReference type="InterPro" id="IPR009506">
    <property type="entry name" value="YjiS-like"/>
</dbReference>
<protein>
    <submittedName>
        <fullName evidence="2">DUF1127 domain-containing protein</fullName>
    </submittedName>
</protein>
<comment type="caution">
    <text evidence="2">The sequence shown here is derived from an EMBL/GenBank/DDBJ whole genome shotgun (WGS) entry which is preliminary data.</text>
</comment>
<feature type="domain" description="YjiS-like" evidence="1">
    <location>
        <begin position="31"/>
        <end position="62"/>
    </location>
</feature>
<evidence type="ECO:0000313" key="2">
    <source>
        <dbReference type="EMBL" id="MDP5307664.1"/>
    </source>
</evidence>
<gene>
    <name evidence="2" type="ORF">Q5Y72_11230</name>
</gene>
<dbReference type="RefSeq" id="WP_305963517.1">
    <property type="nucleotide sequence ID" value="NZ_JAVAMQ010000009.1"/>
</dbReference>
<evidence type="ECO:0000259" key="1">
    <source>
        <dbReference type="Pfam" id="PF06568"/>
    </source>
</evidence>
<evidence type="ECO:0000313" key="3">
    <source>
        <dbReference type="Proteomes" id="UP001224997"/>
    </source>
</evidence>
<keyword evidence="3" id="KW-1185">Reference proteome</keyword>
<dbReference type="EMBL" id="JAVAMQ010000009">
    <property type="protein sequence ID" value="MDP5307664.1"/>
    <property type="molecule type" value="Genomic_DNA"/>
</dbReference>
<proteinExistence type="predicted"/>
<sequence length="75" mass="8344">MTVIAQAHVAPANAGLRARLLAAVQRHQENRARNAVYRQTVRELNALTTRDLDDLGINRSMITRIAHEAAWGVTK</sequence>
<name>A0ABT9JD17_9RHOB</name>
<dbReference type="Pfam" id="PF06568">
    <property type="entry name" value="YjiS-like"/>
    <property type="match status" value="1"/>
</dbReference>
<accession>A0ABT9JD17</accession>
<organism evidence="2 3">
    <name type="scientific">Paracoccus spongiarum</name>
    <dbReference type="NCBI Taxonomy" id="3064387"/>
    <lineage>
        <taxon>Bacteria</taxon>
        <taxon>Pseudomonadati</taxon>
        <taxon>Pseudomonadota</taxon>
        <taxon>Alphaproteobacteria</taxon>
        <taxon>Rhodobacterales</taxon>
        <taxon>Paracoccaceae</taxon>
        <taxon>Paracoccus</taxon>
    </lineage>
</organism>